<evidence type="ECO:0000313" key="4">
    <source>
        <dbReference type="EMBL" id="EDK47131.1"/>
    </source>
</evidence>
<keyword evidence="2" id="KW-0963">Cytoplasm</keyword>
<dbReference type="FunCoup" id="A5E6S3">
    <property type="interactions" value="1145"/>
</dbReference>
<feature type="domain" description="THIF-type NAD/FAD binding fold" evidence="3">
    <location>
        <begin position="3"/>
        <end position="320"/>
    </location>
</feature>
<dbReference type="GeneID" id="5230536"/>
<dbReference type="PANTHER" id="PTHR10953">
    <property type="entry name" value="UBIQUITIN-ACTIVATING ENZYME E1"/>
    <property type="match status" value="1"/>
</dbReference>
<dbReference type="OrthoDB" id="1708823at2759"/>
<dbReference type="Pfam" id="PF00899">
    <property type="entry name" value="ThiF"/>
    <property type="match status" value="1"/>
</dbReference>
<organism evidence="4 5">
    <name type="scientific">Lodderomyces elongisporus (strain ATCC 11503 / CBS 2605 / JCM 1781 / NBRC 1676 / NRRL YB-4239)</name>
    <name type="common">Yeast</name>
    <name type="synonym">Saccharomyces elongisporus</name>
    <dbReference type="NCBI Taxonomy" id="379508"/>
    <lineage>
        <taxon>Eukaryota</taxon>
        <taxon>Fungi</taxon>
        <taxon>Dikarya</taxon>
        <taxon>Ascomycota</taxon>
        <taxon>Saccharomycotina</taxon>
        <taxon>Pichiomycetes</taxon>
        <taxon>Debaryomycetaceae</taxon>
        <taxon>Candida/Lodderomyces clade</taxon>
        <taxon>Lodderomyces</taxon>
    </lineage>
</organism>
<proteinExistence type="predicted"/>
<accession>A5E6S3</accession>
<dbReference type="GO" id="GO:0016925">
    <property type="term" value="P:protein sumoylation"/>
    <property type="evidence" value="ECO:0007669"/>
    <property type="project" value="EnsemblFungi"/>
</dbReference>
<dbReference type="PANTHER" id="PTHR10953:SF162">
    <property type="entry name" value="SUMO-ACTIVATING ENZYME SUBUNIT 1"/>
    <property type="match status" value="1"/>
</dbReference>
<evidence type="ECO:0000313" key="5">
    <source>
        <dbReference type="Proteomes" id="UP000001996"/>
    </source>
</evidence>
<dbReference type="STRING" id="379508.A5E6S3"/>
<dbReference type="GO" id="GO:0019948">
    <property type="term" value="F:SUMO activating enzyme activity"/>
    <property type="evidence" value="ECO:0007669"/>
    <property type="project" value="EnsemblFungi"/>
</dbReference>
<dbReference type="InterPro" id="IPR035985">
    <property type="entry name" value="Ubiquitin-activating_enz"/>
</dbReference>
<sequence length="325" mass="36670">MKTQARIRRTKVLVIRLGAVGTECVKNLVLGGINSIEILDDSVVRDVDFASQFFLPNDDAIIGKLKLPLVEDKIKELNPAVHLTINTSQVDPLLTEATYLKQFDVIVASELSKEQIMKLSKTTRELNLPLYVTGMHGTYGYLFVDLIEHISQKTFGESTVSRKANTELTKSKTIVDVKRNQKEKTDLVTIKDVYPPIHEIFTSKNINKDVKKKFMQNYCGPLLATLALLNIPKPTNPEDIIDLELLKTEALKICNNLEIPEKWLEEEEYIRDFSQQAFTEYSPTAAILGGAVAQEVILYLGKEESPVNNVMTLDTLRARMPIYQS</sequence>
<dbReference type="eggNOG" id="KOG2014">
    <property type="taxonomic scope" value="Eukaryota"/>
</dbReference>
<dbReference type="VEuPathDB" id="FungiDB:LELG_05312"/>
<dbReference type="Gene3D" id="3.40.50.720">
    <property type="entry name" value="NAD(P)-binding Rossmann-like Domain"/>
    <property type="match status" value="1"/>
</dbReference>
<dbReference type="GO" id="GO:0005829">
    <property type="term" value="C:cytosol"/>
    <property type="evidence" value="ECO:0007669"/>
    <property type="project" value="EnsemblFungi"/>
</dbReference>
<dbReference type="GO" id="GO:0031510">
    <property type="term" value="C:SUMO activating enzyme complex"/>
    <property type="evidence" value="ECO:0007669"/>
    <property type="project" value="EnsemblFungi"/>
</dbReference>
<dbReference type="InterPro" id="IPR045886">
    <property type="entry name" value="ThiF/MoeB/HesA"/>
</dbReference>
<dbReference type="Proteomes" id="UP000001996">
    <property type="component" value="Unassembled WGS sequence"/>
</dbReference>
<dbReference type="EMBL" id="CH981532">
    <property type="protein sequence ID" value="EDK47131.1"/>
    <property type="molecule type" value="Genomic_DNA"/>
</dbReference>
<evidence type="ECO:0000256" key="2">
    <source>
        <dbReference type="ARBA" id="ARBA00022490"/>
    </source>
</evidence>
<comment type="subcellular location">
    <subcellularLocation>
        <location evidence="1">Cytoplasm</location>
    </subcellularLocation>
</comment>
<evidence type="ECO:0000259" key="3">
    <source>
        <dbReference type="Pfam" id="PF00899"/>
    </source>
</evidence>
<keyword evidence="5" id="KW-1185">Reference proteome</keyword>
<dbReference type="InParanoid" id="A5E6S3"/>
<dbReference type="InterPro" id="IPR000594">
    <property type="entry name" value="ThiF_NAD_FAD-bd"/>
</dbReference>
<protein>
    <recommendedName>
        <fullName evidence="3">THIF-type NAD/FAD binding fold domain-containing protein</fullName>
    </recommendedName>
</protein>
<dbReference type="OMA" id="YAFFDFT"/>
<gene>
    <name evidence="4" type="ORF">LELG_05312</name>
</gene>
<evidence type="ECO:0000256" key="1">
    <source>
        <dbReference type="ARBA" id="ARBA00004496"/>
    </source>
</evidence>
<dbReference type="SUPFAM" id="SSF69572">
    <property type="entry name" value="Activating enzymes of the ubiquitin-like proteins"/>
    <property type="match status" value="1"/>
</dbReference>
<name>A5E6S3_LODEL</name>
<dbReference type="HOGENOM" id="CLU_002556_4_1_1"/>
<reference evidence="4 5" key="1">
    <citation type="journal article" date="2009" name="Nature">
        <title>Evolution of pathogenicity and sexual reproduction in eight Candida genomes.</title>
        <authorList>
            <person name="Butler G."/>
            <person name="Rasmussen M.D."/>
            <person name="Lin M.F."/>
            <person name="Santos M.A."/>
            <person name="Sakthikumar S."/>
            <person name="Munro C.A."/>
            <person name="Rheinbay E."/>
            <person name="Grabherr M."/>
            <person name="Forche A."/>
            <person name="Reedy J.L."/>
            <person name="Agrafioti I."/>
            <person name="Arnaud M.B."/>
            <person name="Bates S."/>
            <person name="Brown A.J."/>
            <person name="Brunke S."/>
            <person name="Costanzo M.C."/>
            <person name="Fitzpatrick D.A."/>
            <person name="de Groot P.W."/>
            <person name="Harris D."/>
            <person name="Hoyer L.L."/>
            <person name="Hube B."/>
            <person name="Klis F.M."/>
            <person name="Kodira C."/>
            <person name="Lennard N."/>
            <person name="Logue M.E."/>
            <person name="Martin R."/>
            <person name="Neiman A.M."/>
            <person name="Nikolaou E."/>
            <person name="Quail M.A."/>
            <person name="Quinn J."/>
            <person name="Santos M.C."/>
            <person name="Schmitzberger F.F."/>
            <person name="Sherlock G."/>
            <person name="Shah P."/>
            <person name="Silverstein K.A."/>
            <person name="Skrzypek M.S."/>
            <person name="Soll D."/>
            <person name="Staggs R."/>
            <person name="Stansfield I."/>
            <person name="Stumpf M.P."/>
            <person name="Sudbery P.E."/>
            <person name="Srikantha T."/>
            <person name="Zeng Q."/>
            <person name="Berman J."/>
            <person name="Berriman M."/>
            <person name="Heitman J."/>
            <person name="Gow N.A."/>
            <person name="Lorenz M.C."/>
            <person name="Birren B.W."/>
            <person name="Kellis M."/>
            <person name="Cuomo C.A."/>
        </authorList>
    </citation>
    <scope>NUCLEOTIDE SEQUENCE [LARGE SCALE GENOMIC DNA]</scope>
    <source>
        <strain evidence="5">ATCC 11503 / BCRC 21390 / CBS 2605 / JCM 1781 / NBRC 1676 / NRRL YB-4239</strain>
    </source>
</reference>
<dbReference type="KEGG" id="lel:PVL30_002407"/>
<dbReference type="AlphaFoldDB" id="A5E6S3"/>